<dbReference type="InParanoid" id="A0A1S3IVC5"/>
<dbReference type="PANTHER" id="PTHR16231:SF2">
    <property type="entry name" value="COMM DOMAIN-CONTAINING PROTEIN 7"/>
    <property type="match status" value="1"/>
</dbReference>
<dbReference type="InterPro" id="IPR047155">
    <property type="entry name" value="COMMD4/6/7/8"/>
</dbReference>
<dbReference type="Proteomes" id="UP000085678">
    <property type="component" value="Unplaced"/>
</dbReference>
<dbReference type="AlphaFoldDB" id="A0A1S3IVC5"/>
<dbReference type="KEGG" id="lak:106167301"/>
<dbReference type="PANTHER" id="PTHR16231">
    <property type="entry name" value="COMM DOMAIN-CONTAINING PROTEIN 4-8 FAMILY MEMBER"/>
    <property type="match status" value="1"/>
</dbReference>
<dbReference type="PROSITE" id="PS51269">
    <property type="entry name" value="COMM"/>
    <property type="match status" value="1"/>
</dbReference>
<evidence type="ECO:0000259" key="1">
    <source>
        <dbReference type="PROSITE" id="PS51269"/>
    </source>
</evidence>
<dbReference type="Pfam" id="PF07258">
    <property type="entry name" value="COMM_domain"/>
    <property type="match status" value="1"/>
</dbReference>
<dbReference type="RefSeq" id="XP_013401499.1">
    <property type="nucleotide sequence ID" value="XM_013546045.1"/>
</dbReference>
<dbReference type="OrthoDB" id="76101at2759"/>
<feature type="domain" description="COMM" evidence="1">
    <location>
        <begin position="140"/>
        <end position="182"/>
    </location>
</feature>
<feature type="non-terminal residue" evidence="3">
    <location>
        <position position="182"/>
    </location>
</feature>
<protein>
    <submittedName>
        <fullName evidence="3">COMM domain-containing protein 7</fullName>
    </submittedName>
</protein>
<evidence type="ECO:0000313" key="3">
    <source>
        <dbReference type="RefSeq" id="XP_013401499.1"/>
    </source>
</evidence>
<dbReference type="Pfam" id="PF21672">
    <property type="entry name" value="COMM_HN"/>
    <property type="match status" value="1"/>
</dbReference>
<evidence type="ECO:0000313" key="2">
    <source>
        <dbReference type="Proteomes" id="UP000085678"/>
    </source>
</evidence>
<dbReference type="STRING" id="7574.A0A1S3IVC5"/>
<reference evidence="3" key="1">
    <citation type="submission" date="2025-08" db="UniProtKB">
        <authorList>
            <consortium name="RefSeq"/>
        </authorList>
    </citation>
    <scope>IDENTIFICATION</scope>
    <source>
        <tissue evidence="3">Gonads</tissue>
    </source>
</reference>
<dbReference type="GO" id="GO:0045892">
    <property type="term" value="P:negative regulation of DNA-templated transcription"/>
    <property type="evidence" value="ECO:0007669"/>
    <property type="project" value="TreeGrafter"/>
</dbReference>
<dbReference type="InterPro" id="IPR017920">
    <property type="entry name" value="COMM"/>
</dbReference>
<name>A0A1S3IVC5_LINAN</name>
<accession>A0A1S3IVC5</accession>
<gene>
    <name evidence="3" type="primary">LOC106167301</name>
</gene>
<dbReference type="GO" id="GO:0033209">
    <property type="term" value="P:tumor necrosis factor-mediated signaling pathway"/>
    <property type="evidence" value="ECO:0007669"/>
    <property type="project" value="TreeGrafter"/>
</dbReference>
<organism evidence="2 3">
    <name type="scientific">Lingula anatina</name>
    <name type="common">Brachiopod</name>
    <name type="synonym">Lingula unguis</name>
    <dbReference type="NCBI Taxonomy" id="7574"/>
    <lineage>
        <taxon>Eukaryota</taxon>
        <taxon>Metazoa</taxon>
        <taxon>Spiralia</taxon>
        <taxon>Lophotrochozoa</taxon>
        <taxon>Brachiopoda</taxon>
        <taxon>Linguliformea</taxon>
        <taxon>Lingulata</taxon>
        <taxon>Lingulida</taxon>
        <taxon>Linguloidea</taxon>
        <taxon>Lingulidae</taxon>
        <taxon>Lingula</taxon>
    </lineage>
</organism>
<dbReference type="GO" id="GO:0051059">
    <property type="term" value="F:NF-kappaB binding"/>
    <property type="evidence" value="ECO:0007669"/>
    <property type="project" value="TreeGrafter"/>
</dbReference>
<sequence length="182" mass="20680">MSLSYTDYSIPRQPMSDPWTFQCETESAIFRLCFQQFTQLVQIVFQFLLEPNKSSRLIEQLEEFSSQHGVSAAALKNVIKSLLTIPNSALRKNLGPTQLKEDFLTLGLAEEKSTYFAEQWQQNLLALSRTALGQTLMVNQLLDMEWKFGVTAASSELNQVGNTFIQLKLVVNKGNKTENVYM</sequence>
<proteinExistence type="predicted"/>
<keyword evidence="2" id="KW-1185">Reference proteome</keyword>
<dbReference type="GeneID" id="106167301"/>